<feature type="compositionally biased region" description="Low complexity" evidence="1">
    <location>
        <begin position="20"/>
        <end position="37"/>
    </location>
</feature>
<feature type="compositionally biased region" description="Polar residues" evidence="1">
    <location>
        <begin position="38"/>
        <end position="51"/>
    </location>
</feature>
<accession>A0ABD1IXD2</accession>
<dbReference type="InterPro" id="IPR000626">
    <property type="entry name" value="Ubiquitin-like_dom"/>
</dbReference>
<feature type="region of interest" description="Disordered" evidence="1">
    <location>
        <begin position="16"/>
        <end position="77"/>
    </location>
</feature>
<name>A0ABD1IXD2_9TELE</name>
<proteinExistence type="predicted"/>
<dbReference type="EMBL" id="JBHFQA010000022">
    <property type="protein sequence ID" value="KAL2079269.1"/>
    <property type="molecule type" value="Genomic_DNA"/>
</dbReference>
<dbReference type="Gene3D" id="3.10.20.90">
    <property type="entry name" value="Phosphatidylinositol 3-kinase Catalytic Subunit, Chain A, domain 1"/>
    <property type="match status" value="1"/>
</dbReference>
<dbReference type="AlphaFoldDB" id="A0ABD1IXD2"/>
<sequence length="151" mass="16770">MGAAYSYFFETASENATFENTTTSAPAPTQTSSNATAEDSTVSTQAPTQPVESGYDNTFAPDTWHSSPNSSFEEEDVDKRNIIVKSNGKSQQVDVFPDEKMSVLKKEACELFQKKEQWMKIVYKGEELDINKTIRECHLRAGSTVNLIRAA</sequence>
<organism evidence="3 4">
    <name type="scientific">Coilia grayii</name>
    <name type="common">Gray's grenadier anchovy</name>
    <dbReference type="NCBI Taxonomy" id="363190"/>
    <lineage>
        <taxon>Eukaryota</taxon>
        <taxon>Metazoa</taxon>
        <taxon>Chordata</taxon>
        <taxon>Craniata</taxon>
        <taxon>Vertebrata</taxon>
        <taxon>Euteleostomi</taxon>
        <taxon>Actinopterygii</taxon>
        <taxon>Neopterygii</taxon>
        <taxon>Teleostei</taxon>
        <taxon>Clupei</taxon>
        <taxon>Clupeiformes</taxon>
        <taxon>Clupeoidei</taxon>
        <taxon>Engraulidae</taxon>
        <taxon>Coilinae</taxon>
        <taxon>Coilia</taxon>
    </lineage>
</organism>
<evidence type="ECO:0000256" key="1">
    <source>
        <dbReference type="SAM" id="MobiDB-lite"/>
    </source>
</evidence>
<dbReference type="CDD" id="cd17039">
    <property type="entry name" value="Ubl_ubiquitin_like"/>
    <property type="match status" value="1"/>
</dbReference>
<dbReference type="Proteomes" id="UP001591681">
    <property type="component" value="Unassembled WGS sequence"/>
</dbReference>
<feature type="domain" description="Ubiquitin-like" evidence="2">
    <location>
        <begin position="80"/>
        <end position="151"/>
    </location>
</feature>
<keyword evidence="4" id="KW-1185">Reference proteome</keyword>
<protein>
    <recommendedName>
        <fullName evidence="2">Ubiquitin-like domain-containing protein</fullName>
    </recommendedName>
</protein>
<dbReference type="PROSITE" id="PS50053">
    <property type="entry name" value="UBIQUITIN_2"/>
    <property type="match status" value="1"/>
</dbReference>
<dbReference type="InterPro" id="IPR029071">
    <property type="entry name" value="Ubiquitin-like_domsf"/>
</dbReference>
<evidence type="ECO:0000313" key="3">
    <source>
        <dbReference type="EMBL" id="KAL2079269.1"/>
    </source>
</evidence>
<evidence type="ECO:0000313" key="4">
    <source>
        <dbReference type="Proteomes" id="UP001591681"/>
    </source>
</evidence>
<gene>
    <name evidence="3" type="ORF">ACEWY4_025013</name>
</gene>
<dbReference type="Pfam" id="PF00240">
    <property type="entry name" value="ubiquitin"/>
    <property type="match status" value="1"/>
</dbReference>
<reference evidence="3 4" key="1">
    <citation type="submission" date="2024-09" db="EMBL/GenBank/DDBJ databases">
        <title>A chromosome-level genome assembly of Gray's grenadier anchovy, Coilia grayii.</title>
        <authorList>
            <person name="Fu Z."/>
        </authorList>
    </citation>
    <scope>NUCLEOTIDE SEQUENCE [LARGE SCALE GENOMIC DNA]</scope>
    <source>
        <strain evidence="3">G4</strain>
        <tissue evidence="3">Muscle</tissue>
    </source>
</reference>
<comment type="caution">
    <text evidence="3">The sequence shown here is derived from an EMBL/GenBank/DDBJ whole genome shotgun (WGS) entry which is preliminary data.</text>
</comment>
<dbReference type="SUPFAM" id="SSF54236">
    <property type="entry name" value="Ubiquitin-like"/>
    <property type="match status" value="1"/>
</dbReference>
<evidence type="ECO:0000259" key="2">
    <source>
        <dbReference type="PROSITE" id="PS50053"/>
    </source>
</evidence>